<accession>A0A9D2AGP0</accession>
<protein>
    <submittedName>
        <fullName evidence="5">MoxR family ATPase</fullName>
    </submittedName>
</protein>
<reference evidence="5" key="2">
    <citation type="submission" date="2021-04" db="EMBL/GenBank/DDBJ databases">
        <authorList>
            <person name="Gilroy R."/>
        </authorList>
    </citation>
    <scope>NUCLEOTIDE SEQUENCE</scope>
    <source>
        <strain evidence="5">14975</strain>
    </source>
</reference>
<keyword evidence="2" id="KW-0067">ATP-binding</keyword>
<dbReference type="InterPro" id="IPR041628">
    <property type="entry name" value="ChlI/MoxR_AAA_lid"/>
</dbReference>
<evidence type="ECO:0000313" key="5">
    <source>
        <dbReference type="EMBL" id="HIX19267.1"/>
    </source>
</evidence>
<dbReference type="CDD" id="cd00009">
    <property type="entry name" value="AAA"/>
    <property type="match status" value="1"/>
</dbReference>
<dbReference type="PANTHER" id="PTHR42759:SF1">
    <property type="entry name" value="MAGNESIUM-CHELATASE SUBUNIT CHLD"/>
    <property type="match status" value="1"/>
</dbReference>
<dbReference type="InterPro" id="IPR027417">
    <property type="entry name" value="P-loop_NTPase"/>
</dbReference>
<dbReference type="Gene3D" id="1.10.8.80">
    <property type="entry name" value="Magnesium chelatase subunit I, C-Terminal domain"/>
    <property type="match status" value="1"/>
</dbReference>
<organism evidence="5 6">
    <name type="scientific">Candidatus Akkermansia intestinigallinarum</name>
    <dbReference type="NCBI Taxonomy" id="2838431"/>
    <lineage>
        <taxon>Bacteria</taxon>
        <taxon>Pseudomonadati</taxon>
        <taxon>Verrucomicrobiota</taxon>
        <taxon>Verrucomicrobiia</taxon>
        <taxon>Verrucomicrobiales</taxon>
        <taxon>Akkermansiaceae</taxon>
        <taxon>Akkermansia</taxon>
    </lineage>
</organism>
<name>A0A9D2AGP0_9BACT</name>
<keyword evidence="1" id="KW-0547">Nucleotide-binding</keyword>
<dbReference type="SMART" id="SM00382">
    <property type="entry name" value="AAA"/>
    <property type="match status" value="1"/>
</dbReference>
<dbReference type="InterPro" id="IPR011703">
    <property type="entry name" value="ATPase_AAA-3"/>
</dbReference>
<dbReference type="InterPro" id="IPR003593">
    <property type="entry name" value="AAA+_ATPase"/>
</dbReference>
<dbReference type="GO" id="GO:0016887">
    <property type="term" value="F:ATP hydrolysis activity"/>
    <property type="evidence" value="ECO:0007669"/>
    <property type="project" value="InterPro"/>
</dbReference>
<proteinExistence type="inferred from homology"/>
<dbReference type="Pfam" id="PF17863">
    <property type="entry name" value="AAA_lid_2"/>
    <property type="match status" value="1"/>
</dbReference>
<dbReference type="SUPFAM" id="SSF52540">
    <property type="entry name" value="P-loop containing nucleoside triphosphate hydrolases"/>
    <property type="match status" value="1"/>
</dbReference>
<evidence type="ECO:0000256" key="2">
    <source>
        <dbReference type="ARBA" id="ARBA00022840"/>
    </source>
</evidence>
<dbReference type="AlphaFoldDB" id="A0A9D2AGP0"/>
<dbReference type="Proteomes" id="UP000823964">
    <property type="component" value="Unassembled WGS sequence"/>
</dbReference>
<evidence type="ECO:0000256" key="3">
    <source>
        <dbReference type="ARBA" id="ARBA00061607"/>
    </source>
</evidence>
<dbReference type="PANTHER" id="PTHR42759">
    <property type="entry name" value="MOXR FAMILY PROTEIN"/>
    <property type="match status" value="1"/>
</dbReference>
<sequence>MEERPEEAWKRLQKTVEEVRRETARVVVGQQQVVELMLAALICRGHCLLVGVPGLAKTLLVSTLGRILGLDFRRIQFTPDLMPTDIVGSEILQTREDGSRHFEFVPGPVFTNLLLADEINRTPPKTQAALLEAMQEKQVTVAGTTRKLDEPFIVFATQNPVEHEGTYPLPEAQLDRFFFQINIDYPTVEEEELVLHRTTGLEMPEPATLLDAPKVQELQRAVVSVPVPEDVYGLVVRTVQSSRPESPLAGEMVKKYVACGAGPRASQCLLSAARAMALLRGRSSVSPDEVRAVLHPVLRHRLMPNYRATGEGVTMESVIDSLM</sequence>
<dbReference type="FunFam" id="3.40.50.300:FF:000640">
    <property type="entry name" value="MoxR family ATPase"/>
    <property type="match status" value="1"/>
</dbReference>
<dbReference type="Pfam" id="PF07726">
    <property type="entry name" value="AAA_3"/>
    <property type="match status" value="1"/>
</dbReference>
<reference evidence="5" key="1">
    <citation type="journal article" date="2021" name="PeerJ">
        <title>Extensive microbial diversity within the chicken gut microbiome revealed by metagenomics and culture.</title>
        <authorList>
            <person name="Gilroy R."/>
            <person name="Ravi A."/>
            <person name="Getino M."/>
            <person name="Pursley I."/>
            <person name="Horton D.L."/>
            <person name="Alikhan N.F."/>
            <person name="Baker D."/>
            <person name="Gharbi K."/>
            <person name="Hall N."/>
            <person name="Watson M."/>
            <person name="Adriaenssens E.M."/>
            <person name="Foster-Nyarko E."/>
            <person name="Jarju S."/>
            <person name="Secka A."/>
            <person name="Antonio M."/>
            <person name="Oren A."/>
            <person name="Chaudhuri R.R."/>
            <person name="La Ragione R."/>
            <person name="Hildebrand F."/>
            <person name="Pallen M.J."/>
        </authorList>
    </citation>
    <scope>NUCLEOTIDE SEQUENCE</scope>
    <source>
        <strain evidence="5">14975</strain>
    </source>
</reference>
<dbReference type="PIRSF" id="PIRSF002849">
    <property type="entry name" value="AAA_ATPase_chaperone_MoxR_prd"/>
    <property type="match status" value="1"/>
</dbReference>
<dbReference type="EMBL" id="DXFQ01000023">
    <property type="protein sequence ID" value="HIX19267.1"/>
    <property type="molecule type" value="Genomic_DNA"/>
</dbReference>
<feature type="domain" description="AAA+ ATPase" evidence="4">
    <location>
        <begin position="43"/>
        <end position="187"/>
    </location>
</feature>
<gene>
    <name evidence="5" type="ORF">H9862_01540</name>
</gene>
<dbReference type="InterPro" id="IPR050764">
    <property type="entry name" value="CbbQ/NirQ/NorQ/GpvN"/>
</dbReference>
<dbReference type="Gene3D" id="3.40.50.300">
    <property type="entry name" value="P-loop containing nucleotide triphosphate hydrolases"/>
    <property type="match status" value="1"/>
</dbReference>
<comment type="similarity">
    <text evidence="3">Belongs to the MoxR family.</text>
</comment>
<evidence type="ECO:0000313" key="6">
    <source>
        <dbReference type="Proteomes" id="UP000823964"/>
    </source>
</evidence>
<evidence type="ECO:0000259" key="4">
    <source>
        <dbReference type="SMART" id="SM00382"/>
    </source>
</evidence>
<dbReference type="GO" id="GO:0005524">
    <property type="term" value="F:ATP binding"/>
    <property type="evidence" value="ECO:0007669"/>
    <property type="project" value="UniProtKB-KW"/>
</dbReference>
<comment type="caution">
    <text evidence="5">The sequence shown here is derived from an EMBL/GenBank/DDBJ whole genome shotgun (WGS) entry which is preliminary data.</text>
</comment>
<evidence type="ECO:0000256" key="1">
    <source>
        <dbReference type="ARBA" id="ARBA00022741"/>
    </source>
</evidence>